<evidence type="ECO:0000313" key="3">
    <source>
        <dbReference type="Proteomes" id="UP001363622"/>
    </source>
</evidence>
<evidence type="ECO:0000313" key="2">
    <source>
        <dbReference type="EMBL" id="KAK7523777.1"/>
    </source>
</evidence>
<feature type="transmembrane region" description="Helical" evidence="1">
    <location>
        <begin position="173"/>
        <end position="196"/>
    </location>
</feature>
<feature type="transmembrane region" description="Helical" evidence="1">
    <location>
        <begin position="345"/>
        <end position="372"/>
    </location>
</feature>
<evidence type="ECO:0008006" key="4">
    <source>
        <dbReference type="Google" id="ProtNLM"/>
    </source>
</evidence>
<comment type="caution">
    <text evidence="2">The sequence shown here is derived from an EMBL/GenBank/DDBJ whole genome shotgun (WGS) entry which is preliminary data.</text>
</comment>
<protein>
    <recommendedName>
        <fullName evidence="4">Ubiquitin carrier protein</fullName>
    </recommendedName>
</protein>
<feature type="transmembrane region" description="Helical" evidence="1">
    <location>
        <begin position="34"/>
        <end position="56"/>
    </location>
</feature>
<keyword evidence="1" id="KW-1133">Transmembrane helix</keyword>
<sequence length="394" mass="42986">MGVTDRLVHHAVRRGVEYAQTHRNQPADAEGPKISTGALIVFYSTAIAILLVYSLVQYTLRHVVSTLCMIESPATAVTITVADADDDEARVDVSDKQAEAQAFLGGALPKMTIVNTKPITSKIRSTIKHITSQAGWTARFRGMLFGLLYAMAVGGASSLLNAVMPRIMLPFSLILNSLLVAIVTAPMHMIWTHATIAMPGKKFMARYAAVKGSYKQLWLPAMVYEAVQLLVFFQAGCSGRLVQHDLARASNTDLANSARWLAGLRIAGVTGALVTVALFVVLPAKVQLVRVEASMLPDEDDTIIPFDRTFDGKVVPKVLGGSGAIGFMDAWRSFNREARLRLIKLYVKIFLISTAIFFLAVHIMAFEFWALAGEATKNFVVMAHAQLQEAAQNH</sequence>
<feature type="transmembrane region" description="Helical" evidence="1">
    <location>
        <begin position="217"/>
        <end position="242"/>
    </location>
</feature>
<keyword evidence="1" id="KW-0812">Transmembrane</keyword>
<organism evidence="2 3">
    <name type="scientific">Phyllosticta citriasiana</name>
    <dbReference type="NCBI Taxonomy" id="595635"/>
    <lineage>
        <taxon>Eukaryota</taxon>
        <taxon>Fungi</taxon>
        <taxon>Dikarya</taxon>
        <taxon>Ascomycota</taxon>
        <taxon>Pezizomycotina</taxon>
        <taxon>Dothideomycetes</taxon>
        <taxon>Dothideomycetes incertae sedis</taxon>
        <taxon>Botryosphaeriales</taxon>
        <taxon>Phyllostictaceae</taxon>
        <taxon>Phyllosticta</taxon>
    </lineage>
</organism>
<keyword evidence="1" id="KW-0472">Membrane</keyword>
<reference evidence="2 3" key="1">
    <citation type="submission" date="2024-04" db="EMBL/GenBank/DDBJ databases">
        <title>Phyllosticta paracitricarpa is synonymous to the EU quarantine fungus P. citricarpa based on phylogenomic analyses.</title>
        <authorList>
            <consortium name="Lawrence Berkeley National Laboratory"/>
            <person name="Van Ingen-Buijs V.A."/>
            <person name="Van Westerhoven A.C."/>
            <person name="Haridas S."/>
            <person name="Skiadas P."/>
            <person name="Martin F."/>
            <person name="Groenewald J.Z."/>
            <person name="Crous P.W."/>
            <person name="Seidl M.F."/>
        </authorList>
    </citation>
    <scope>NUCLEOTIDE SEQUENCE [LARGE SCALE GENOMIC DNA]</scope>
    <source>
        <strain evidence="2 3">CBS 123371</strain>
    </source>
</reference>
<evidence type="ECO:0000256" key="1">
    <source>
        <dbReference type="SAM" id="Phobius"/>
    </source>
</evidence>
<name>A0ABR1KY43_9PEZI</name>
<dbReference type="EMBL" id="JBBPHU010000001">
    <property type="protein sequence ID" value="KAK7523777.1"/>
    <property type="molecule type" value="Genomic_DNA"/>
</dbReference>
<accession>A0ABR1KY43</accession>
<dbReference type="Proteomes" id="UP001363622">
    <property type="component" value="Unassembled WGS sequence"/>
</dbReference>
<feature type="transmembrane region" description="Helical" evidence="1">
    <location>
        <begin position="262"/>
        <end position="282"/>
    </location>
</feature>
<feature type="transmembrane region" description="Helical" evidence="1">
    <location>
        <begin position="147"/>
        <end position="167"/>
    </location>
</feature>
<keyword evidence="3" id="KW-1185">Reference proteome</keyword>
<proteinExistence type="predicted"/>
<gene>
    <name evidence="2" type="ORF">IWZ03DRAFT_365477</name>
</gene>